<dbReference type="GO" id="GO:0003700">
    <property type="term" value="F:DNA-binding transcription factor activity"/>
    <property type="evidence" value="ECO:0007669"/>
    <property type="project" value="InterPro"/>
</dbReference>
<organism evidence="2 3">
    <name type="scientific">Leptospira wolffii</name>
    <dbReference type="NCBI Taxonomy" id="409998"/>
    <lineage>
        <taxon>Bacteria</taxon>
        <taxon>Pseudomonadati</taxon>
        <taxon>Spirochaetota</taxon>
        <taxon>Spirochaetia</taxon>
        <taxon>Leptospirales</taxon>
        <taxon>Leptospiraceae</taxon>
        <taxon>Leptospira</taxon>
    </lineage>
</organism>
<dbReference type="PANTHER" id="PTHR33164">
    <property type="entry name" value="TRANSCRIPTIONAL REGULATOR, MARR FAMILY"/>
    <property type="match status" value="1"/>
</dbReference>
<name>A0A2M9ZDQ4_9LEPT</name>
<dbReference type="InterPro" id="IPR039422">
    <property type="entry name" value="MarR/SlyA-like"/>
</dbReference>
<dbReference type="SMART" id="SM00347">
    <property type="entry name" value="HTH_MARR"/>
    <property type="match status" value="1"/>
</dbReference>
<feature type="domain" description="HTH marR-type" evidence="1">
    <location>
        <begin position="11"/>
        <end position="147"/>
    </location>
</feature>
<evidence type="ECO:0000313" key="2">
    <source>
        <dbReference type="EMBL" id="PJZ66546.1"/>
    </source>
</evidence>
<sequence>MAKSASKKPTRTEIHESLSMTMREMSSISTLFSQAVADKVGINSTDMESGDFLNIYGPMTAGKLAELTGLTTGAVTGVIDRLEKARFAKRVPDPDDRRKVLVEPLPDRILEILEYFQPMKDGVETVLSQYSVEDLVKFRDLCQKLIAVSRAGLGKLKQ</sequence>
<evidence type="ECO:0000259" key="1">
    <source>
        <dbReference type="PROSITE" id="PS50995"/>
    </source>
</evidence>
<proteinExistence type="predicted"/>
<comment type="caution">
    <text evidence="2">The sequence shown here is derived from an EMBL/GenBank/DDBJ whole genome shotgun (WGS) entry which is preliminary data.</text>
</comment>
<dbReference type="GO" id="GO:0006950">
    <property type="term" value="P:response to stress"/>
    <property type="evidence" value="ECO:0007669"/>
    <property type="project" value="TreeGrafter"/>
</dbReference>
<protein>
    <submittedName>
        <fullName evidence="2">Transcriptional regulator</fullName>
    </submittedName>
</protein>
<dbReference type="RefSeq" id="WP_100757186.1">
    <property type="nucleotide sequence ID" value="NZ_NPDT01000001.1"/>
</dbReference>
<dbReference type="Gene3D" id="1.10.10.10">
    <property type="entry name" value="Winged helix-like DNA-binding domain superfamily/Winged helix DNA-binding domain"/>
    <property type="match status" value="1"/>
</dbReference>
<dbReference type="Proteomes" id="UP000231912">
    <property type="component" value="Unassembled WGS sequence"/>
</dbReference>
<dbReference type="InterPro" id="IPR036390">
    <property type="entry name" value="WH_DNA-bd_sf"/>
</dbReference>
<dbReference type="Pfam" id="PF01047">
    <property type="entry name" value="MarR"/>
    <property type="match status" value="1"/>
</dbReference>
<accession>A0A2M9ZDQ4</accession>
<dbReference type="InterPro" id="IPR036388">
    <property type="entry name" value="WH-like_DNA-bd_sf"/>
</dbReference>
<reference evidence="2 3" key="1">
    <citation type="submission" date="2017-07" db="EMBL/GenBank/DDBJ databases">
        <title>Leptospira spp. isolated from tropical soils.</title>
        <authorList>
            <person name="Thibeaux R."/>
            <person name="Iraola G."/>
            <person name="Ferres I."/>
            <person name="Bierque E."/>
            <person name="Girault D."/>
            <person name="Soupe-Gilbert M.-E."/>
            <person name="Picardeau M."/>
            <person name="Goarant C."/>
        </authorList>
    </citation>
    <scope>NUCLEOTIDE SEQUENCE [LARGE SCALE GENOMIC DNA]</scope>
    <source>
        <strain evidence="2 3">FH2-C-A2</strain>
    </source>
</reference>
<dbReference type="InterPro" id="IPR000835">
    <property type="entry name" value="HTH_MarR-typ"/>
</dbReference>
<dbReference type="PANTHER" id="PTHR33164:SF106">
    <property type="entry name" value="TRANSCRIPTIONAL REGULATORY PROTEIN"/>
    <property type="match status" value="1"/>
</dbReference>
<dbReference type="AlphaFoldDB" id="A0A2M9ZDQ4"/>
<evidence type="ECO:0000313" key="3">
    <source>
        <dbReference type="Proteomes" id="UP000231912"/>
    </source>
</evidence>
<gene>
    <name evidence="2" type="ORF">CH371_00040</name>
</gene>
<dbReference type="EMBL" id="NPDT01000001">
    <property type="protein sequence ID" value="PJZ66546.1"/>
    <property type="molecule type" value="Genomic_DNA"/>
</dbReference>
<dbReference type="SUPFAM" id="SSF46785">
    <property type="entry name" value="Winged helix' DNA-binding domain"/>
    <property type="match status" value="1"/>
</dbReference>
<dbReference type="PROSITE" id="PS50995">
    <property type="entry name" value="HTH_MARR_2"/>
    <property type="match status" value="1"/>
</dbReference>